<keyword evidence="2" id="KW-1185">Reference proteome</keyword>
<dbReference type="EMBL" id="RYFI01000006">
    <property type="protein sequence ID" value="RXF73873.1"/>
    <property type="molecule type" value="Genomic_DNA"/>
</dbReference>
<evidence type="ECO:0000313" key="2">
    <source>
        <dbReference type="Proteomes" id="UP000289708"/>
    </source>
</evidence>
<accession>A0A4Q0MKB0</accession>
<dbReference type="Proteomes" id="UP000289708">
    <property type="component" value="Unassembled WGS sequence"/>
</dbReference>
<organism evidence="1 2">
    <name type="scientific">Hansschlegelia zhihuaiae</name>
    <dbReference type="NCBI Taxonomy" id="405005"/>
    <lineage>
        <taxon>Bacteria</taxon>
        <taxon>Pseudomonadati</taxon>
        <taxon>Pseudomonadota</taxon>
        <taxon>Alphaproteobacteria</taxon>
        <taxon>Hyphomicrobiales</taxon>
        <taxon>Methylopilaceae</taxon>
        <taxon>Hansschlegelia</taxon>
    </lineage>
</organism>
<evidence type="ECO:0000313" key="1">
    <source>
        <dbReference type="EMBL" id="RXF73873.1"/>
    </source>
</evidence>
<gene>
    <name evidence="1" type="ORF">EK403_07810</name>
</gene>
<proteinExistence type="predicted"/>
<dbReference type="AlphaFoldDB" id="A0A4Q0MKB0"/>
<comment type="caution">
    <text evidence="1">The sequence shown here is derived from an EMBL/GenBank/DDBJ whole genome shotgun (WGS) entry which is preliminary data.</text>
</comment>
<reference evidence="1 2" key="1">
    <citation type="submission" date="2018-12" db="EMBL/GenBank/DDBJ databases">
        <title>bacterium Hansschlegelia zhihuaiae S113.</title>
        <authorList>
            <person name="He J."/>
        </authorList>
    </citation>
    <scope>NUCLEOTIDE SEQUENCE [LARGE SCALE GENOMIC DNA]</scope>
    <source>
        <strain evidence="1 2">S 113</strain>
    </source>
</reference>
<protein>
    <submittedName>
        <fullName evidence="1">Uncharacterized protein</fullName>
    </submittedName>
</protein>
<sequence>MFPDEHIFLLDFEAMSLVLDNPTVDGLLTCSTRLRKLLIDKDPLLHKLARKHQFKPKFEIIGAVSTKELESRMIAEGDIVYWFHKIVPEPGLPSRLVGLDEFLSDMIFSLRGTRITVRELITYVSNVGGGTHQGKPRVGELVHQVIHETARQGTFNGQPYPLISMIAITSVTLNGVRPLYEQLKS</sequence>
<name>A0A4Q0MKB0_9HYPH</name>